<dbReference type="Pfam" id="PF16508">
    <property type="entry name" value="NIBRIN_BRCT_II"/>
    <property type="match status" value="1"/>
</dbReference>
<dbReference type="EMBL" id="JAGPXC010000002">
    <property type="protein sequence ID" value="KAH6657083.1"/>
    <property type="molecule type" value="Genomic_DNA"/>
</dbReference>
<dbReference type="Proteomes" id="UP000758603">
    <property type="component" value="Unassembled WGS sequence"/>
</dbReference>
<accession>A0A9P8URT9</accession>
<feature type="non-terminal residue" evidence="9">
    <location>
        <position position="1"/>
    </location>
</feature>
<reference evidence="9" key="1">
    <citation type="journal article" date="2021" name="Nat. Commun.">
        <title>Genetic determinants of endophytism in the Arabidopsis root mycobiome.</title>
        <authorList>
            <person name="Mesny F."/>
            <person name="Miyauchi S."/>
            <person name="Thiergart T."/>
            <person name="Pickel B."/>
            <person name="Atanasova L."/>
            <person name="Karlsson M."/>
            <person name="Huettel B."/>
            <person name="Barry K.W."/>
            <person name="Haridas S."/>
            <person name="Chen C."/>
            <person name="Bauer D."/>
            <person name="Andreopoulos W."/>
            <person name="Pangilinan J."/>
            <person name="LaButti K."/>
            <person name="Riley R."/>
            <person name="Lipzen A."/>
            <person name="Clum A."/>
            <person name="Drula E."/>
            <person name="Henrissat B."/>
            <person name="Kohler A."/>
            <person name="Grigoriev I.V."/>
            <person name="Martin F.M."/>
            <person name="Hacquard S."/>
        </authorList>
    </citation>
    <scope>NUCLEOTIDE SEQUENCE</scope>
    <source>
        <strain evidence="9">MPI-SDFR-AT-0073</strain>
    </source>
</reference>
<dbReference type="SUPFAM" id="SSF49879">
    <property type="entry name" value="SMAD/FHA domain"/>
    <property type="match status" value="1"/>
</dbReference>
<dbReference type="GO" id="GO:0003684">
    <property type="term" value="F:damaged DNA binding"/>
    <property type="evidence" value="ECO:0007669"/>
    <property type="project" value="TreeGrafter"/>
</dbReference>
<evidence type="ECO:0000256" key="1">
    <source>
        <dbReference type="ARBA" id="ARBA00004123"/>
    </source>
</evidence>
<feature type="region of interest" description="Disordered" evidence="7">
    <location>
        <begin position="417"/>
        <end position="487"/>
    </location>
</feature>
<dbReference type="PROSITE" id="PS50006">
    <property type="entry name" value="FHA_DOMAIN"/>
    <property type="match status" value="1"/>
</dbReference>
<evidence type="ECO:0000313" key="9">
    <source>
        <dbReference type="EMBL" id="KAH6657083.1"/>
    </source>
</evidence>
<comment type="similarity">
    <text evidence="5">Belongs to the Nibrin family.</text>
</comment>
<evidence type="ECO:0000259" key="8">
    <source>
        <dbReference type="PROSITE" id="PS50006"/>
    </source>
</evidence>
<dbReference type="InterPro" id="IPR040227">
    <property type="entry name" value="Nibrin-rel"/>
</dbReference>
<feature type="compositionally biased region" description="Polar residues" evidence="7">
    <location>
        <begin position="460"/>
        <end position="472"/>
    </location>
</feature>
<feature type="region of interest" description="Disordered" evidence="7">
    <location>
        <begin position="353"/>
        <end position="402"/>
    </location>
</feature>
<gene>
    <name evidence="9" type="ORF">BKA67DRAFT_514317</name>
</gene>
<keyword evidence="2" id="KW-0227">DNA damage</keyword>
<dbReference type="GO" id="GO:0000724">
    <property type="term" value="P:double-strand break repair via homologous recombination"/>
    <property type="evidence" value="ECO:0007669"/>
    <property type="project" value="TreeGrafter"/>
</dbReference>
<dbReference type="GO" id="GO:0007095">
    <property type="term" value="P:mitotic G2 DNA damage checkpoint signaling"/>
    <property type="evidence" value="ECO:0007669"/>
    <property type="project" value="InterPro"/>
</dbReference>
<feature type="compositionally biased region" description="Low complexity" evidence="7">
    <location>
        <begin position="383"/>
        <end position="396"/>
    </location>
</feature>
<dbReference type="GO" id="GO:0030870">
    <property type="term" value="C:Mre11 complex"/>
    <property type="evidence" value="ECO:0007669"/>
    <property type="project" value="InterPro"/>
</dbReference>
<dbReference type="Gene3D" id="2.60.200.20">
    <property type="match status" value="1"/>
</dbReference>
<feature type="compositionally biased region" description="Basic and acidic residues" evidence="7">
    <location>
        <begin position="546"/>
        <end position="557"/>
    </location>
</feature>
<evidence type="ECO:0000256" key="6">
    <source>
        <dbReference type="SAM" id="Coils"/>
    </source>
</evidence>
<dbReference type="InterPro" id="IPR043014">
    <property type="entry name" value="Nibrin_BRCT2_sf"/>
</dbReference>
<feature type="compositionally biased region" description="Polar residues" evidence="7">
    <location>
        <begin position="658"/>
        <end position="688"/>
    </location>
</feature>
<keyword evidence="3" id="KW-0234">DNA repair</keyword>
<dbReference type="Pfam" id="PF00498">
    <property type="entry name" value="FHA"/>
    <property type="match status" value="1"/>
</dbReference>
<feature type="coiled-coil region" evidence="6">
    <location>
        <begin position="493"/>
        <end position="520"/>
    </location>
</feature>
<evidence type="ECO:0000256" key="3">
    <source>
        <dbReference type="ARBA" id="ARBA00023204"/>
    </source>
</evidence>
<dbReference type="PANTHER" id="PTHR12162:SF0">
    <property type="entry name" value="NIBRIN"/>
    <property type="match status" value="1"/>
</dbReference>
<dbReference type="GeneID" id="70126530"/>
<organism evidence="9 10">
    <name type="scientific">Truncatella angustata</name>
    <dbReference type="NCBI Taxonomy" id="152316"/>
    <lineage>
        <taxon>Eukaryota</taxon>
        <taxon>Fungi</taxon>
        <taxon>Dikarya</taxon>
        <taxon>Ascomycota</taxon>
        <taxon>Pezizomycotina</taxon>
        <taxon>Sordariomycetes</taxon>
        <taxon>Xylariomycetidae</taxon>
        <taxon>Amphisphaeriales</taxon>
        <taxon>Sporocadaceae</taxon>
        <taxon>Truncatella</taxon>
    </lineage>
</organism>
<name>A0A9P8URT9_9PEZI</name>
<feature type="compositionally biased region" description="Polar residues" evidence="7">
    <location>
        <begin position="620"/>
        <end position="638"/>
    </location>
</feature>
<dbReference type="Gene3D" id="3.40.50.10980">
    <property type="entry name" value="Nibrin, BRCT2 domain"/>
    <property type="match status" value="1"/>
</dbReference>
<dbReference type="InterPro" id="IPR000253">
    <property type="entry name" value="FHA_dom"/>
</dbReference>
<feature type="domain" description="FHA" evidence="8">
    <location>
        <begin position="12"/>
        <end position="78"/>
    </location>
</feature>
<feature type="region of interest" description="Disordered" evidence="7">
    <location>
        <begin position="598"/>
        <end position="732"/>
    </location>
</feature>
<evidence type="ECO:0000256" key="7">
    <source>
        <dbReference type="SAM" id="MobiDB-lite"/>
    </source>
</evidence>
<dbReference type="OrthoDB" id="552194at2759"/>
<evidence type="ECO:0000313" key="10">
    <source>
        <dbReference type="Proteomes" id="UP000758603"/>
    </source>
</evidence>
<keyword evidence="6" id="KW-0175">Coiled coil</keyword>
<dbReference type="PANTHER" id="PTHR12162">
    <property type="entry name" value="NIBRIN-RELATED"/>
    <property type="match status" value="1"/>
</dbReference>
<keyword evidence="10" id="KW-1185">Reference proteome</keyword>
<protein>
    <recommendedName>
        <fullName evidence="8">FHA domain-containing protein</fullName>
    </recommendedName>
</protein>
<dbReference type="InterPro" id="IPR008984">
    <property type="entry name" value="SMAD_FHA_dom_sf"/>
</dbReference>
<comment type="caution">
    <text evidence="9">The sequence shown here is derived from an EMBL/GenBank/DDBJ whole genome shotgun (WGS) entry which is preliminary data.</text>
</comment>
<evidence type="ECO:0000256" key="5">
    <source>
        <dbReference type="ARBA" id="ARBA00044757"/>
    </source>
</evidence>
<evidence type="ECO:0000256" key="4">
    <source>
        <dbReference type="ARBA" id="ARBA00023242"/>
    </source>
</evidence>
<comment type="subcellular location">
    <subcellularLocation>
        <location evidence="1">Nucleus</location>
    </subcellularLocation>
</comment>
<keyword evidence="4" id="KW-0539">Nucleus</keyword>
<evidence type="ECO:0000256" key="2">
    <source>
        <dbReference type="ARBA" id="ARBA00022763"/>
    </source>
</evidence>
<dbReference type="RefSeq" id="XP_045961317.1">
    <property type="nucleotide sequence ID" value="XM_046097638.1"/>
</dbReference>
<feature type="region of interest" description="Disordered" evidence="7">
    <location>
        <begin position="541"/>
        <end position="563"/>
    </location>
</feature>
<dbReference type="AlphaFoldDB" id="A0A9P8URT9"/>
<sequence length="732" mass="81726">GKRLWLRPGKRYLFGRTVAEPGMLAIHGEKSNSVSRKHITIEVDPVRRGDSQNLSSRSKVTVEDLKSKLGTAINGHKIKGERHVVTQETNELRLGSMGGFRIIWVPVVLSFSFTRRELEAGAQATLQENLEQLDIKFLADYDSHATTHVVNKKRNTSKGLQALVNGVYIVDDGFINTIVAAARGEDLGGGVSRSTLEGDFDAHWPDAIKFLPPPGNEPVPRPAEAFAPNPTRRHMFEGYTFIFYDPKQHESLIGPITDGKGKALYKQVTAHETQIDDFIRHVKSIAGEKGLGEFEDGSEGKGVVVVRYVPPNDKWWEDFFMAVSLRLDHRMIDQKDFLDAILSCDASGLRRNLEVETPHHSQNPSVASGQRMEVDHRQAPTTRSQASAPRPQPASAGESPQEGLFVSQDAIYQEPDTSIQEAQRSQRKRRAAQSFEDDFAPTAAQLKRRRIAAGQDPIPRQSTPEPESQTNVDAEKGKKAAKKSSTIKKEVDVIEVARQKREEADALAKAEREQLEADAEGLDLAEIRRLQIEEPMQLRTDLSATRTREQDISDGRWDPAWNGRKNFKKFRQRGAVEPARAPQRIIVALEEVKIATQGLGDDYWLEDESAQRRKKKSQHEPQSQATANRASQRSRQNTAAASSGDGDDDEGKDLRFSATGSRNTRGAPTSQDSAQTQRTTQKSQASRNTTKRPAAASPPREQPAKRSRRLHVPASDDDDDSDDELRFKFKRR</sequence>
<proteinExistence type="inferred from homology"/>
<dbReference type="InterPro" id="IPR032429">
    <property type="entry name" value="Nibrin_BRCT2"/>
</dbReference>